<dbReference type="SUPFAM" id="SSF81383">
    <property type="entry name" value="F-box domain"/>
    <property type="match status" value="1"/>
</dbReference>
<protein>
    <recommendedName>
        <fullName evidence="3">F-box domain-containing protein</fullName>
    </recommendedName>
</protein>
<dbReference type="InterPro" id="IPR001810">
    <property type="entry name" value="F-box_dom"/>
</dbReference>
<evidence type="ECO:0000256" key="2">
    <source>
        <dbReference type="ARBA" id="ARBA00022737"/>
    </source>
</evidence>
<evidence type="ECO:0000259" key="3">
    <source>
        <dbReference type="SMART" id="SM00256"/>
    </source>
</evidence>
<dbReference type="EMBL" id="CP093347">
    <property type="protein sequence ID" value="WOH01697.1"/>
    <property type="molecule type" value="Genomic_DNA"/>
</dbReference>
<reference evidence="4" key="2">
    <citation type="submission" date="2022-03" db="EMBL/GenBank/DDBJ databases">
        <title>Draft title - Genomic analysis of global carrot germplasm unveils the trajectory of domestication and the origin of high carotenoid orange carrot.</title>
        <authorList>
            <person name="Iorizzo M."/>
            <person name="Ellison S."/>
            <person name="Senalik D."/>
            <person name="Macko-Podgorni A."/>
            <person name="Grzebelus D."/>
            <person name="Bostan H."/>
            <person name="Rolling W."/>
            <person name="Curaba J."/>
            <person name="Simon P."/>
        </authorList>
    </citation>
    <scope>NUCLEOTIDE SEQUENCE</scope>
    <source>
        <tissue evidence="4">Leaf</tissue>
    </source>
</reference>
<keyword evidence="5" id="KW-1185">Reference proteome</keyword>
<dbReference type="PANTHER" id="PTHR46344">
    <property type="entry name" value="OS02G0202900 PROTEIN"/>
    <property type="match status" value="1"/>
</dbReference>
<dbReference type="CDD" id="cd22152">
    <property type="entry name" value="F-box_AtAFR-like"/>
    <property type="match status" value="1"/>
</dbReference>
<dbReference type="InterPro" id="IPR015915">
    <property type="entry name" value="Kelch-typ_b-propeller"/>
</dbReference>
<dbReference type="KEGG" id="dcr:108222455"/>
<organism evidence="4 5">
    <name type="scientific">Daucus carota subsp. sativus</name>
    <name type="common">Carrot</name>
    <dbReference type="NCBI Taxonomy" id="79200"/>
    <lineage>
        <taxon>Eukaryota</taxon>
        <taxon>Viridiplantae</taxon>
        <taxon>Streptophyta</taxon>
        <taxon>Embryophyta</taxon>
        <taxon>Tracheophyta</taxon>
        <taxon>Spermatophyta</taxon>
        <taxon>Magnoliopsida</taxon>
        <taxon>eudicotyledons</taxon>
        <taxon>Gunneridae</taxon>
        <taxon>Pentapetalae</taxon>
        <taxon>asterids</taxon>
        <taxon>campanulids</taxon>
        <taxon>Apiales</taxon>
        <taxon>Apiaceae</taxon>
        <taxon>Apioideae</taxon>
        <taxon>Scandiceae</taxon>
        <taxon>Daucinae</taxon>
        <taxon>Daucus</taxon>
        <taxon>Daucus sect. Daucus</taxon>
    </lineage>
</organism>
<reference evidence="4" key="1">
    <citation type="journal article" date="2016" name="Nat. Genet.">
        <title>A high-quality carrot genome assembly provides new insights into carotenoid accumulation and asterid genome evolution.</title>
        <authorList>
            <person name="Iorizzo M."/>
            <person name="Ellison S."/>
            <person name="Senalik D."/>
            <person name="Zeng P."/>
            <person name="Satapoomin P."/>
            <person name="Huang J."/>
            <person name="Bowman M."/>
            <person name="Iovene M."/>
            <person name="Sanseverino W."/>
            <person name="Cavagnaro P."/>
            <person name="Yildiz M."/>
            <person name="Macko-Podgorni A."/>
            <person name="Moranska E."/>
            <person name="Grzebelus E."/>
            <person name="Grzebelus D."/>
            <person name="Ashrafi H."/>
            <person name="Zheng Z."/>
            <person name="Cheng S."/>
            <person name="Spooner D."/>
            <person name="Van Deynze A."/>
            <person name="Simon P."/>
        </authorList>
    </citation>
    <scope>NUCLEOTIDE SEQUENCE</scope>
    <source>
        <tissue evidence="4">Leaf</tissue>
    </source>
</reference>
<sequence length="352" mass="39829">MSALIEVFPDEISLMILARVPLSLHPKLRLVCHSWRAIVNSVKLLKVRQEVNFVEDLMCVCSHEPDNIWQLHDAQNNVWITAPVLPSKLSHLSYFGAVSTAGKLYVLGGVHVPDDIAYGRHHTFPATNQVWSYEPVTRRWTLCEPMIKARANFACGVLDGMIIVAGGLSTATLHWRPIKQVEMYDPTKDVWIQLPDLLYANNAPCYGVVVRRKLHVVHRQLSAMQVLDKETRVWTLSRCPWRNYPRAVIGNDVYVMCNEEFYHESQVREKKEPKFTAVGYNKISGFAVTSLGNSIYLIGGSGMRGDIFNSEKYELSDVTVLTPSLQEPWASHHASPMTRCRGTILGCTPLRM</sequence>
<dbReference type="AlphaFoldDB" id="A0AAF0X748"/>
<evidence type="ECO:0000256" key="1">
    <source>
        <dbReference type="ARBA" id="ARBA00022441"/>
    </source>
</evidence>
<dbReference type="Proteomes" id="UP000077755">
    <property type="component" value="Chromosome 5"/>
</dbReference>
<dbReference type="Pfam" id="PF01344">
    <property type="entry name" value="Kelch_1"/>
    <property type="match status" value="1"/>
</dbReference>
<dbReference type="InterPro" id="IPR006652">
    <property type="entry name" value="Kelch_1"/>
</dbReference>
<dbReference type="Gene3D" id="2.120.10.80">
    <property type="entry name" value="Kelch-type beta propeller"/>
    <property type="match status" value="1"/>
</dbReference>
<accession>A0AAF0X748</accession>
<gene>
    <name evidence="4" type="ORF">DCAR_0521082</name>
</gene>
<dbReference type="Pfam" id="PF00646">
    <property type="entry name" value="F-box"/>
    <property type="match status" value="1"/>
</dbReference>
<evidence type="ECO:0000313" key="5">
    <source>
        <dbReference type="Proteomes" id="UP000077755"/>
    </source>
</evidence>
<dbReference type="Gene3D" id="1.20.1280.50">
    <property type="match status" value="1"/>
</dbReference>
<keyword evidence="2" id="KW-0677">Repeat</keyword>
<feature type="domain" description="F-box" evidence="3">
    <location>
        <begin position="8"/>
        <end position="48"/>
    </location>
</feature>
<dbReference type="PANTHER" id="PTHR46344:SF21">
    <property type="entry name" value="F-BOX_KELCH-REPEAT PROTEIN SKIP30 ISOFORM X2"/>
    <property type="match status" value="1"/>
</dbReference>
<dbReference type="SMART" id="SM00612">
    <property type="entry name" value="Kelch"/>
    <property type="match status" value="2"/>
</dbReference>
<dbReference type="SUPFAM" id="SSF117281">
    <property type="entry name" value="Kelch motif"/>
    <property type="match status" value="1"/>
</dbReference>
<name>A0AAF0X748_DAUCS</name>
<evidence type="ECO:0000313" key="4">
    <source>
        <dbReference type="EMBL" id="WOH01697.1"/>
    </source>
</evidence>
<dbReference type="InterPro" id="IPR036047">
    <property type="entry name" value="F-box-like_dom_sf"/>
</dbReference>
<dbReference type="SMART" id="SM00256">
    <property type="entry name" value="FBOX"/>
    <property type="match status" value="1"/>
</dbReference>
<keyword evidence="1" id="KW-0880">Kelch repeat</keyword>
<proteinExistence type="predicted"/>